<gene>
    <name evidence="2" type="ORF">WQ53_08455</name>
</gene>
<organism evidence="2 3">
    <name type="scientific">Pseudoxanthomonas suwonensis</name>
    <dbReference type="NCBI Taxonomy" id="314722"/>
    <lineage>
        <taxon>Bacteria</taxon>
        <taxon>Pseudomonadati</taxon>
        <taxon>Pseudomonadota</taxon>
        <taxon>Gammaproteobacteria</taxon>
        <taxon>Lysobacterales</taxon>
        <taxon>Lysobacteraceae</taxon>
        <taxon>Pseudoxanthomonas</taxon>
    </lineage>
</organism>
<dbReference type="OrthoDB" id="9809850at2"/>
<reference evidence="2 3" key="1">
    <citation type="journal article" date="2015" name="Genome Announc.">
        <title>Complete Genome Sequence of Pseudoxanthomonas suwonensis Strain J1, a Cellulose-Degrading Bacterium Isolated from Leaf- and Wood-Enriched Soil.</title>
        <authorList>
            <person name="Hou L."/>
            <person name="Jiang J."/>
            <person name="Xu Z."/>
            <person name="Zhou Y."/>
            <person name="Leung F.C."/>
        </authorList>
    </citation>
    <scope>NUCLEOTIDE SEQUENCE [LARGE SCALE GENOMIC DNA]</scope>
    <source>
        <strain evidence="2 3">J1</strain>
    </source>
</reference>
<dbReference type="PATRIC" id="fig|314722.6.peg.1819"/>
<dbReference type="EMBL" id="CP011144">
    <property type="protein sequence ID" value="AKC86784.1"/>
    <property type="molecule type" value="Genomic_DNA"/>
</dbReference>
<dbReference type="InterPro" id="IPR036779">
    <property type="entry name" value="LysM_dom_sf"/>
</dbReference>
<name>A0A0E3Z1S6_9GAMM</name>
<dbReference type="CDD" id="cd00118">
    <property type="entry name" value="LysM"/>
    <property type="match status" value="1"/>
</dbReference>
<keyword evidence="3" id="KW-1185">Reference proteome</keyword>
<dbReference type="Gene3D" id="3.10.350.10">
    <property type="entry name" value="LysM domain"/>
    <property type="match status" value="1"/>
</dbReference>
<dbReference type="InterPro" id="IPR018392">
    <property type="entry name" value="LysM"/>
</dbReference>
<evidence type="ECO:0000313" key="2">
    <source>
        <dbReference type="EMBL" id="AKC86784.1"/>
    </source>
</evidence>
<dbReference type="KEGG" id="psuw:WQ53_08455"/>
<sequence>MFFDGSRYIRVPDAAFADAEGRTVQLKCTREPVATELALVYQVREGDRLDALANRFFHDPRKWWLIADANPAVLAPEQLLVPGRQLRIPRDRGA</sequence>
<dbReference type="Proteomes" id="UP000033067">
    <property type="component" value="Chromosome"/>
</dbReference>
<dbReference type="Pfam" id="PF01476">
    <property type="entry name" value="LysM"/>
    <property type="match status" value="1"/>
</dbReference>
<evidence type="ECO:0000313" key="3">
    <source>
        <dbReference type="Proteomes" id="UP000033067"/>
    </source>
</evidence>
<feature type="domain" description="LysM" evidence="1">
    <location>
        <begin position="41"/>
        <end position="89"/>
    </location>
</feature>
<evidence type="ECO:0000259" key="1">
    <source>
        <dbReference type="Pfam" id="PF01476"/>
    </source>
</evidence>
<proteinExistence type="predicted"/>
<protein>
    <recommendedName>
        <fullName evidence="1">LysM domain-containing protein</fullName>
    </recommendedName>
</protein>
<dbReference type="AlphaFoldDB" id="A0A0E3Z1S6"/>
<dbReference type="RefSeq" id="WP_144409275.1">
    <property type="nucleotide sequence ID" value="NZ_CP011144.1"/>
</dbReference>
<accession>A0A0E3Z1S6</accession>